<evidence type="ECO:0000256" key="7">
    <source>
        <dbReference type="ARBA" id="ARBA00023242"/>
    </source>
</evidence>
<comment type="subcellular location">
    <subcellularLocation>
        <location evidence="2">Cytoplasm</location>
    </subcellularLocation>
    <subcellularLocation>
        <location evidence="1">Nucleus</location>
    </subcellularLocation>
</comment>
<dbReference type="GO" id="GO:0006606">
    <property type="term" value="P:protein import into nucleus"/>
    <property type="evidence" value="ECO:0007669"/>
    <property type="project" value="InterPro"/>
</dbReference>
<reference evidence="9" key="1">
    <citation type="submission" date="2019-08" db="EMBL/GenBank/DDBJ databases">
        <title>The improved chromosome-level genome for the pearl oyster Pinctada fucata martensii using PacBio sequencing and Hi-C.</title>
        <authorList>
            <person name="Zheng Z."/>
        </authorList>
    </citation>
    <scope>NUCLEOTIDE SEQUENCE</scope>
    <source>
        <strain evidence="9">ZZ-2019</strain>
        <tissue evidence="9">Adductor muscle</tissue>
    </source>
</reference>
<dbReference type="GO" id="GO:0005737">
    <property type="term" value="C:cytoplasm"/>
    <property type="evidence" value="ECO:0007669"/>
    <property type="project" value="UniProtKB-SubCell"/>
</dbReference>
<feature type="domain" description="IPO4/5-like TPR repeats" evidence="8">
    <location>
        <begin position="72"/>
        <end position="227"/>
    </location>
</feature>
<evidence type="ECO:0000256" key="2">
    <source>
        <dbReference type="ARBA" id="ARBA00004496"/>
    </source>
</evidence>
<evidence type="ECO:0000313" key="10">
    <source>
        <dbReference type="Proteomes" id="UP001186944"/>
    </source>
</evidence>
<evidence type="ECO:0000256" key="5">
    <source>
        <dbReference type="ARBA" id="ARBA00022737"/>
    </source>
</evidence>
<evidence type="ECO:0000259" key="8">
    <source>
        <dbReference type="Pfam" id="PF25780"/>
    </source>
</evidence>
<keyword evidence="4" id="KW-0963">Cytoplasm</keyword>
<keyword evidence="7" id="KW-0539">Nucleus</keyword>
<feature type="non-terminal residue" evidence="9">
    <location>
        <position position="1"/>
    </location>
</feature>
<evidence type="ECO:0000256" key="1">
    <source>
        <dbReference type="ARBA" id="ARBA00004123"/>
    </source>
</evidence>
<dbReference type="InterPro" id="IPR057672">
    <property type="entry name" value="TPR_IPO4/5"/>
</dbReference>
<dbReference type="Proteomes" id="UP001186944">
    <property type="component" value="Unassembled WGS sequence"/>
</dbReference>
<protein>
    <recommendedName>
        <fullName evidence="8">IPO4/5-like TPR repeats domain-containing protein</fullName>
    </recommendedName>
</protein>
<evidence type="ECO:0000256" key="4">
    <source>
        <dbReference type="ARBA" id="ARBA00022490"/>
    </source>
</evidence>
<dbReference type="Gene3D" id="1.25.10.10">
    <property type="entry name" value="Leucine-rich Repeat Variant"/>
    <property type="match status" value="1"/>
</dbReference>
<evidence type="ECO:0000313" key="9">
    <source>
        <dbReference type="EMBL" id="KAK3086441.1"/>
    </source>
</evidence>
<dbReference type="Pfam" id="PF13513">
    <property type="entry name" value="HEAT_EZ"/>
    <property type="match status" value="1"/>
</dbReference>
<comment type="caution">
    <text evidence="9">The sequence shown here is derived from an EMBL/GenBank/DDBJ whole genome shotgun (WGS) entry which is preliminary data.</text>
</comment>
<dbReference type="AlphaFoldDB" id="A0AA88XJB9"/>
<dbReference type="Pfam" id="PF25780">
    <property type="entry name" value="TPR_IPO5"/>
    <property type="match status" value="1"/>
</dbReference>
<evidence type="ECO:0000256" key="6">
    <source>
        <dbReference type="ARBA" id="ARBA00022927"/>
    </source>
</evidence>
<keyword evidence="10" id="KW-1185">Reference proteome</keyword>
<dbReference type="PANTHER" id="PTHR10527">
    <property type="entry name" value="IMPORTIN BETA"/>
    <property type="match status" value="1"/>
</dbReference>
<name>A0AA88XJB9_PINIB</name>
<dbReference type="InterPro" id="IPR040122">
    <property type="entry name" value="Importin_beta"/>
</dbReference>
<keyword evidence="6" id="KW-0653">Protein transport</keyword>
<dbReference type="InterPro" id="IPR011989">
    <property type="entry name" value="ARM-like"/>
</dbReference>
<evidence type="ECO:0000256" key="3">
    <source>
        <dbReference type="ARBA" id="ARBA00022448"/>
    </source>
</evidence>
<dbReference type="SUPFAM" id="SSF48371">
    <property type="entry name" value="ARM repeat"/>
    <property type="match status" value="1"/>
</dbReference>
<gene>
    <name evidence="9" type="ORF">FSP39_018454</name>
</gene>
<dbReference type="InterPro" id="IPR016024">
    <property type="entry name" value="ARM-type_fold"/>
</dbReference>
<keyword evidence="5" id="KW-0677">Repeat</keyword>
<accession>A0AA88XJB9</accession>
<proteinExistence type="predicted"/>
<organism evidence="9 10">
    <name type="scientific">Pinctada imbricata</name>
    <name type="common">Atlantic pearl-oyster</name>
    <name type="synonym">Pinctada martensii</name>
    <dbReference type="NCBI Taxonomy" id="66713"/>
    <lineage>
        <taxon>Eukaryota</taxon>
        <taxon>Metazoa</taxon>
        <taxon>Spiralia</taxon>
        <taxon>Lophotrochozoa</taxon>
        <taxon>Mollusca</taxon>
        <taxon>Bivalvia</taxon>
        <taxon>Autobranchia</taxon>
        <taxon>Pteriomorphia</taxon>
        <taxon>Pterioida</taxon>
        <taxon>Pterioidea</taxon>
        <taxon>Pteriidae</taxon>
        <taxon>Pinctada</taxon>
    </lineage>
</organism>
<dbReference type="EMBL" id="VSWD01000012">
    <property type="protein sequence ID" value="KAK3086441.1"/>
    <property type="molecule type" value="Genomic_DNA"/>
</dbReference>
<keyword evidence="3" id="KW-0813">Transport</keyword>
<sequence>ATQQLKETFKDPNIVPGLCQVLGSSKSPEVLGSSQSPEVRKQIVPGLCQTLGSSQSYEFRIQILCQDFVSKTPRNSIAEVIAMVAKHDIPNNQWPQLFTFIQTYTKSQNPAEREVGMSLLNSVSSAAGEQLKPHLASLLQLLAEVIQDKENRMVPFYAIRSITELIFYIGDDEVRYIQGIVPTVLHVIKEFIPVDEGQACSLMEVFDEMLECEVSIIAPHIKTVVEFSLEVASNTELGDNVRVKAMSFIASLIKMKKKAFLKHKLVDTVLSVLFPIICDSEDLDEEEEEALGDNESERPAQYAPQVIDMMALHLPPDKLIPNVVGYYCTVDIQSMIDVDMMKMVEPHMSSEKASHRRATYICLAVVAEGCADYITNRHLQAVLHCVVTGLNDPDHTVRNAALFALGQFSEHLQPDISKFASELLPLIFNYVNKAAQEAEKNPKGLTRSYYALEMFCESLEKEILPYLPQLMEHMLRILRSAPTARPKELAISAIGATG</sequence>